<evidence type="ECO:0000256" key="1">
    <source>
        <dbReference type="ARBA" id="ARBA00004141"/>
    </source>
</evidence>
<dbReference type="PANTHER" id="PTHR33048">
    <property type="entry name" value="PTH11-LIKE INTEGRAL MEMBRANE PROTEIN (AFU_ORTHOLOGUE AFUA_5G11245)"/>
    <property type="match status" value="1"/>
</dbReference>
<feature type="transmembrane region" description="Helical" evidence="6">
    <location>
        <begin position="257"/>
        <end position="277"/>
    </location>
</feature>
<evidence type="ECO:0000259" key="7">
    <source>
        <dbReference type="Pfam" id="PF20684"/>
    </source>
</evidence>
<feature type="domain" description="Rhodopsin" evidence="7">
    <location>
        <begin position="40"/>
        <end position="285"/>
    </location>
</feature>
<dbReference type="GO" id="GO:0016020">
    <property type="term" value="C:membrane"/>
    <property type="evidence" value="ECO:0007669"/>
    <property type="project" value="UniProtKB-SubCell"/>
</dbReference>
<feature type="transmembrane region" description="Helical" evidence="6">
    <location>
        <begin position="55"/>
        <end position="79"/>
    </location>
</feature>
<keyword evidence="2 6" id="KW-0812">Transmembrane</keyword>
<comment type="similarity">
    <text evidence="5">Belongs to the SAT4 family.</text>
</comment>
<accession>A0A4P7NSL8</accession>
<feature type="transmembrane region" description="Helical" evidence="6">
    <location>
        <begin position="99"/>
        <end position="122"/>
    </location>
</feature>
<comment type="subcellular location">
    <subcellularLocation>
        <location evidence="1">Membrane</location>
        <topology evidence="1">Multi-pass membrane protein</topology>
    </subcellularLocation>
</comment>
<dbReference type="AlphaFoldDB" id="A0A4P7NSL8"/>
<keyword evidence="4 6" id="KW-0472">Membrane</keyword>
<organism evidence="8 9">
    <name type="scientific">Pyricularia oryzae</name>
    <name type="common">Rice blast fungus</name>
    <name type="synonym">Magnaporthe oryzae</name>
    <dbReference type="NCBI Taxonomy" id="318829"/>
    <lineage>
        <taxon>Eukaryota</taxon>
        <taxon>Fungi</taxon>
        <taxon>Dikarya</taxon>
        <taxon>Ascomycota</taxon>
        <taxon>Pezizomycotina</taxon>
        <taxon>Sordariomycetes</taxon>
        <taxon>Sordariomycetidae</taxon>
        <taxon>Magnaporthales</taxon>
        <taxon>Pyriculariaceae</taxon>
        <taxon>Pyricularia</taxon>
    </lineage>
</organism>
<evidence type="ECO:0000256" key="2">
    <source>
        <dbReference type="ARBA" id="ARBA00022692"/>
    </source>
</evidence>
<dbReference type="Pfam" id="PF20684">
    <property type="entry name" value="Fung_rhodopsin"/>
    <property type="match status" value="1"/>
</dbReference>
<proteinExistence type="inferred from homology"/>
<protein>
    <recommendedName>
        <fullName evidence="7">Rhodopsin domain-containing protein</fullName>
    </recommendedName>
</protein>
<dbReference type="Proteomes" id="UP000294847">
    <property type="component" value="Chromosome 6"/>
</dbReference>
<reference evidence="8 9" key="1">
    <citation type="journal article" date="2019" name="Mol. Biol. Evol.">
        <title>Blast fungal genomes show frequent chromosomal changes, gene gains and losses, and effector gene turnover.</title>
        <authorList>
            <person name="Gomez Luciano L.B."/>
            <person name="Jason Tsai I."/>
            <person name="Chuma I."/>
            <person name="Tosa Y."/>
            <person name="Chen Y.H."/>
            <person name="Li J.Y."/>
            <person name="Li M.Y."/>
            <person name="Jade Lu M.Y."/>
            <person name="Nakayashiki H."/>
            <person name="Li W.H."/>
        </authorList>
    </citation>
    <scope>NUCLEOTIDE SEQUENCE [LARGE SCALE GENOMIC DNA]</scope>
    <source>
        <strain evidence="8">MZ5-1-6</strain>
    </source>
</reference>
<feature type="transmembrane region" description="Helical" evidence="6">
    <location>
        <begin position="218"/>
        <end position="237"/>
    </location>
</feature>
<dbReference type="InterPro" id="IPR049326">
    <property type="entry name" value="Rhodopsin_dom_fungi"/>
</dbReference>
<evidence type="ECO:0000256" key="3">
    <source>
        <dbReference type="ARBA" id="ARBA00022989"/>
    </source>
</evidence>
<name>A0A4P7NSL8_PYROR</name>
<gene>
    <name evidence="8" type="ORF">PoMZ_07026</name>
</gene>
<evidence type="ECO:0000256" key="6">
    <source>
        <dbReference type="SAM" id="Phobius"/>
    </source>
</evidence>
<feature type="transmembrane region" description="Helical" evidence="6">
    <location>
        <begin position="25"/>
        <end position="43"/>
    </location>
</feature>
<feature type="non-terminal residue" evidence="8">
    <location>
        <position position="315"/>
    </location>
</feature>
<sequence length="315" mass="33907">MAGDNSGPGPDGVPNIANNGLKTNIAIWCLFVLATVFLLLRLYSKGRRPRRGFWWDDYVLVFAWVGILTLIITSIPVMIANGFGMPGKYLDAKQTYRVGLGGLVAGTMMILATTGSKTSFILTLVRISTGPQLTAALCVAAVSMNLCHIATILLQWLQCQPLEKAWHRLPAGTCLPSRVNLGMAMASTAYSGVIDLSLAIASWFVVSSLQIRKTERIGIALVMSMGVFAAITAFIKVPLLTLMASSDFSYSHAQDEGANLLILSSTEITFTIMAASLPMLRTLVREFDGCKAKGSTQGPGRFEDLQLQRRTPAGG</sequence>
<evidence type="ECO:0000256" key="4">
    <source>
        <dbReference type="ARBA" id="ARBA00023136"/>
    </source>
</evidence>
<evidence type="ECO:0000256" key="5">
    <source>
        <dbReference type="ARBA" id="ARBA00038359"/>
    </source>
</evidence>
<evidence type="ECO:0000313" key="9">
    <source>
        <dbReference type="Proteomes" id="UP000294847"/>
    </source>
</evidence>
<feature type="transmembrane region" description="Helical" evidence="6">
    <location>
        <begin position="134"/>
        <end position="157"/>
    </location>
</feature>
<feature type="transmembrane region" description="Helical" evidence="6">
    <location>
        <begin position="188"/>
        <end position="206"/>
    </location>
</feature>
<dbReference type="EMBL" id="CP034209">
    <property type="protein sequence ID" value="QBZ65319.1"/>
    <property type="molecule type" value="Genomic_DNA"/>
</dbReference>
<dbReference type="InterPro" id="IPR052337">
    <property type="entry name" value="SAT4-like"/>
</dbReference>
<keyword evidence="3 6" id="KW-1133">Transmembrane helix</keyword>
<evidence type="ECO:0000313" key="8">
    <source>
        <dbReference type="EMBL" id="QBZ65319.1"/>
    </source>
</evidence>
<dbReference type="PANTHER" id="PTHR33048:SF42">
    <property type="entry name" value="INTEGRAL MEMBRANE PROTEIN"/>
    <property type="match status" value="1"/>
</dbReference>